<gene>
    <name evidence="1" type="ORF">B6A10_06525</name>
</gene>
<proteinExistence type="predicted"/>
<comment type="caution">
    <text evidence="1">The sequence shown here is derived from an EMBL/GenBank/DDBJ whole genome shotgun (WGS) entry which is preliminary data.</text>
</comment>
<organism evidence="1 2">
    <name type="scientific">Flavobacterium pokkalii</name>
    <dbReference type="NCBI Taxonomy" id="1940408"/>
    <lineage>
        <taxon>Bacteria</taxon>
        <taxon>Pseudomonadati</taxon>
        <taxon>Bacteroidota</taxon>
        <taxon>Flavobacteriia</taxon>
        <taxon>Flavobacteriales</taxon>
        <taxon>Flavobacteriaceae</taxon>
        <taxon>Flavobacterium</taxon>
    </lineage>
</organism>
<reference evidence="1 2" key="1">
    <citation type="journal article" date="2020" name="Microbiol. Res.">
        <title>Flavobacterium pokkalii sp. nov., a novel plant growth promoting native rhizobacteria isolated from pokkali rice grown in coastal saline affected agricultural regions of southern India, Kerala.</title>
        <authorList>
            <person name="Menon R.R."/>
            <person name="Kumari S."/>
            <person name="Viver T."/>
            <person name="Rameshkumar N."/>
        </authorList>
    </citation>
    <scope>NUCLEOTIDE SEQUENCE [LARGE SCALE GENOMIC DNA]</scope>
    <source>
        <strain evidence="1 2">L1I52</strain>
    </source>
</reference>
<name>A0ABR7UPK9_9FLAO</name>
<accession>A0ABR7UPK9</accession>
<sequence>MSYEKEASSKNNANTYLVRWGSSAGKGIIFLFVYRDDVIVFVKADAGISVQFSVPIVSGLVFRIIWFGNAKASAIAGTMYFGVMANKK</sequence>
<evidence type="ECO:0000313" key="1">
    <source>
        <dbReference type="EMBL" id="MBD0724830.1"/>
    </source>
</evidence>
<protein>
    <submittedName>
        <fullName evidence="1">Uncharacterized protein</fullName>
    </submittedName>
</protein>
<keyword evidence="2" id="KW-1185">Reference proteome</keyword>
<dbReference type="Proteomes" id="UP000661715">
    <property type="component" value="Unassembled WGS sequence"/>
</dbReference>
<dbReference type="EMBL" id="NASZ01000007">
    <property type="protein sequence ID" value="MBD0724830.1"/>
    <property type="molecule type" value="Genomic_DNA"/>
</dbReference>
<dbReference type="RefSeq" id="WP_188220215.1">
    <property type="nucleotide sequence ID" value="NZ_NASZ01000007.1"/>
</dbReference>
<evidence type="ECO:0000313" key="2">
    <source>
        <dbReference type="Proteomes" id="UP000661715"/>
    </source>
</evidence>